<accession>A0A744NLE9</accession>
<evidence type="ECO:0000313" key="1">
    <source>
        <dbReference type="EMBL" id="HAF1401029.1"/>
    </source>
</evidence>
<evidence type="ECO:0000313" key="3">
    <source>
        <dbReference type="EMBL" id="HAF2746581.1"/>
    </source>
</evidence>
<evidence type="ECO:0000313" key="4">
    <source>
        <dbReference type="EMBL" id="HAF6375715.1"/>
    </source>
</evidence>
<dbReference type="EMBL" id="DAAUMT010000020">
    <property type="protein sequence ID" value="HAF1401029.1"/>
    <property type="molecule type" value="Genomic_DNA"/>
</dbReference>
<name>A0A744NLE9_SALER</name>
<comment type="caution">
    <text evidence="3">The sequence shown here is derived from an EMBL/GenBank/DDBJ whole genome shotgun (WGS) entry which is preliminary data.</text>
</comment>
<sequence>MSELTGLHLQIDELDEYEQYLLTALLKRGSDRVAAITANFSSLHLYA</sequence>
<dbReference type="AlphaFoldDB" id="A0A744NLE9"/>
<dbReference type="EMBL" id="DAAUPN010000015">
    <property type="protein sequence ID" value="HAF2226359.1"/>
    <property type="molecule type" value="Genomic_DNA"/>
</dbReference>
<organism evidence="3">
    <name type="scientific">Salmonella enterica</name>
    <name type="common">Salmonella choleraesuis</name>
    <dbReference type="NCBI Taxonomy" id="28901"/>
    <lineage>
        <taxon>Bacteria</taxon>
        <taxon>Pseudomonadati</taxon>
        <taxon>Pseudomonadota</taxon>
        <taxon>Gammaproteobacteria</taxon>
        <taxon>Enterobacterales</taxon>
        <taxon>Enterobacteriaceae</taxon>
        <taxon>Salmonella</taxon>
    </lineage>
</organism>
<evidence type="ECO:0000313" key="2">
    <source>
        <dbReference type="EMBL" id="HAF2226359.1"/>
    </source>
</evidence>
<reference evidence="3" key="1">
    <citation type="journal article" date="2018" name="Genome Biol.">
        <title>SKESA: strategic k-mer extension for scrupulous assemblies.</title>
        <authorList>
            <person name="Souvorov A."/>
            <person name="Agarwala R."/>
            <person name="Lipman D.J."/>
        </authorList>
    </citation>
    <scope>NUCLEOTIDE SEQUENCE</scope>
    <source>
        <strain evidence="4">MA.RM_159</strain>
        <strain evidence="3">MA.RM_463</strain>
        <strain evidence="2">MA.RM_466</strain>
        <strain evidence="1">MA.RM_478</strain>
    </source>
</reference>
<dbReference type="EMBL" id="DAAVUE010000023">
    <property type="protein sequence ID" value="HAF6375715.1"/>
    <property type="molecule type" value="Genomic_DNA"/>
</dbReference>
<reference evidence="3" key="2">
    <citation type="submission" date="2020-02" db="EMBL/GenBank/DDBJ databases">
        <authorList>
            <consortium name="NCBI Pathogen Detection Project"/>
        </authorList>
    </citation>
    <scope>NUCLEOTIDE SEQUENCE</scope>
    <source>
        <strain evidence="4">MA.RM_159</strain>
        <strain evidence="3">MA.RM_463</strain>
        <strain evidence="2">MA.RM_466</strain>
        <strain evidence="1">MA.RM_478</strain>
    </source>
</reference>
<proteinExistence type="predicted"/>
<gene>
    <name evidence="3" type="ORF">G8M10_003841</name>
    <name evidence="4" type="ORF">G8N10_004697</name>
    <name evidence="1" type="ORF">G9B75_004720</name>
    <name evidence="2" type="ORF">G9E75_003794</name>
</gene>
<protein>
    <submittedName>
        <fullName evidence="3">Uncharacterized protein</fullName>
    </submittedName>
</protein>
<dbReference type="EMBL" id="DAAULU010000014">
    <property type="protein sequence ID" value="HAF2746581.1"/>
    <property type="molecule type" value="Genomic_DNA"/>
</dbReference>